<protein>
    <submittedName>
        <fullName evidence="3">XRE family transcriptional regulator</fullName>
    </submittedName>
</protein>
<dbReference type="SMART" id="SM00530">
    <property type="entry name" value="HTH_XRE"/>
    <property type="match status" value="1"/>
</dbReference>
<dbReference type="Pfam" id="PF07883">
    <property type="entry name" value="Cupin_2"/>
    <property type="match status" value="1"/>
</dbReference>
<dbReference type="Proteomes" id="UP000319865">
    <property type="component" value="Unassembled WGS sequence"/>
</dbReference>
<organism evidence="3 4">
    <name type="scientific">Blastococcus colisei</name>
    <dbReference type="NCBI Taxonomy" id="1564162"/>
    <lineage>
        <taxon>Bacteria</taxon>
        <taxon>Bacillati</taxon>
        <taxon>Actinomycetota</taxon>
        <taxon>Actinomycetes</taxon>
        <taxon>Geodermatophilales</taxon>
        <taxon>Geodermatophilaceae</taxon>
        <taxon>Blastococcus</taxon>
    </lineage>
</organism>
<dbReference type="EMBL" id="VFQE01000001">
    <property type="protein sequence ID" value="TQN42071.1"/>
    <property type="molecule type" value="Genomic_DNA"/>
</dbReference>
<keyword evidence="1" id="KW-0238">DNA-binding</keyword>
<dbReference type="InterPro" id="IPR010982">
    <property type="entry name" value="Lambda_DNA-bd_dom_sf"/>
</dbReference>
<reference evidence="3 4" key="1">
    <citation type="submission" date="2019-06" db="EMBL/GenBank/DDBJ databases">
        <title>Sequencing the genomes of 1000 actinobacteria strains.</title>
        <authorList>
            <person name="Klenk H.-P."/>
        </authorList>
    </citation>
    <scope>NUCLEOTIDE SEQUENCE [LARGE SCALE GENOMIC DNA]</scope>
    <source>
        <strain evidence="3 4">DSM 46837</strain>
    </source>
</reference>
<evidence type="ECO:0000256" key="1">
    <source>
        <dbReference type="ARBA" id="ARBA00023125"/>
    </source>
</evidence>
<dbReference type="InterPro" id="IPR001387">
    <property type="entry name" value="Cro/C1-type_HTH"/>
</dbReference>
<name>A0A543PDB5_9ACTN</name>
<dbReference type="CDD" id="cd00093">
    <property type="entry name" value="HTH_XRE"/>
    <property type="match status" value="1"/>
</dbReference>
<dbReference type="PANTHER" id="PTHR46797">
    <property type="entry name" value="HTH-TYPE TRANSCRIPTIONAL REGULATOR"/>
    <property type="match status" value="1"/>
</dbReference>
<dbReference type="GO" id="GO:0005829">
    <property type="term" value="C:cytosol"/>
    <property type="evidence" value="ECO:0007669"/>
    <property type="project" value="TreeGrafter"/>
</dbReference>
<dbReference type="PROSITE" id="PS50943">
    <property type="entry name" value="HTH_CROC1"/>
    <property type="match status" value="1"/>
</dbReference>
<feature type="domain" description="HTH cro/C1-type" evidence="2">
    <location>
        <begin position="25"/>
        <end position="79"/>
    </location>
</feature>
<evidence type="ECO:0000313" key="3">
    <source>
        <dbReference type="EMBL" id="TQN42071.1"/>
    </source>
</evidence>
<dbReference type="SUPFAM" id="SSF51182">
    <property type="entry name" value="RmlC-like cupins"/>
    <property type="match status" value="1"/>
</dbReference>
<dbReference type="InterPro" id="IPR013096">
    <property type="entry name" value="Cupin_2"/>
</dbReference>
<proteinExistence type="predicted"/>
<evidence type="ECO:0000259" key="2">
    <source>
        <dbReference type="PROSITE" id="PS50943"/>
    </source>
</evidence>
<dbReference type="Pfam" id="PF01381">
    <property type="entry name" value="HTH_3"/>
    <property type="match status" value="1"/>
</dbReference>
<dbReference type="GO" id="GO:0003700">
    <property type="term" value="F:DNA-binding transcription factor activity"/>
    <property type="evidence" value="ECO:0007669"/>
    <property type="project" value="TreeGrafter"/>
</dbReference>
<dbReference type="Gene3D" id="1.10.260.40">
    <property type="entry name" value="lambda repressor-like DNA-binding domains"/>
    <property type="match status" value="1"/>
</dbReference>
<evidence type="ECO:0000313" key="4">
    <source>
        <dbReference type="Proteomes" id="UP000319865"/>
    </source>
</evidence>
<dbReference type="GO" id="GO:0003677">
    <property type="term" value="F:DNA binding"/>
    <property type="evidence" value="ECO:0007669"/>
    <property type="project" value="UniProtKB-KW"/>
</dbReference>
<sequence length="202" mass="22009">MALPDESLPAAPAIGAMLQDLGTRIRVLRRERNLTLERLGELSGLSVGIVSQIERGKGNPSFATLAQLAHGLDIPVGRLLHVAEQRRSPVVRRGERRRLDGHGLGNDDGGQYELLTPDFTGALEVVWVETPPGYDTSATPYKHNGEEFGLVIEGRVVVHVDGVAHDLGVGDSIRYDSSVPHWYSNPGPEVCRAVWVITPPTW</sequence>
<dbReference type="RefSeq" id="WP_142024734.1">
    <property type="nucleotide sequence ID" value="NZ_VFQE01000001.1"/>
</dbReference>
<dbReference type="CDD" id="cd02209">
    <property type="entry name" value="cupin_XRE_C"/>
    <property type="match status" value="1"/>
</dbReference>
<accession>A0A543PDB5</accession>
<dbReference type="SUPFAM" id="SSF47413">
    <property type="entry name" value="lambda repressor-like DNA-binding domains"/>
    <property type="match status" value="1"/>
</dbReference>
<keyword evidence="4" id="KW-1185">Reference proteome</keyword>
<dbReference type="InterPro" id="IPR011051">
    <property type="entry name" value="RmlC_Cupin_sf"/>
</dbReference>
<dbReference type="AlphaFoldDB" id="A0A543PDB5"/>
<dbReference type="PANTHER" id="PTHR46797:SF1">
    <property type="entry name" value="METHYLPHOSPHONATE SYNTHASE"/>
    <property type="match status" value="1"/>
</dbReference>
<dbReference type="InterPro" id="IPR014710">
    <property type="entry name" value="RmlC-like_jellyroll"/>
</dbReference>
<dbReference type="Gene3D" id="2.60.120.10">
    <property type="entry name" value="Jelly Rolls"/>
    <property type="match status" value="1"/>
</dbReference>
<gene>
    <name evidence="3" type="ORF">FHU33_1464</name>
</gene>
<dbReference type="InterPro" id="IPR050807">
    <property type="entry name" value="TransReg_Diox_bact_type"/>
</dbReference>
<comment type="caution">
    <text evidence="3">The sequence shown here is derived from an EMBL/GenBank/DDBJ whole genome shotgun (WGS) entry which is preliminary data.</text>
</comment>
<dbReference type="OrthoDB" id="5114244at2"/>